<reference evidence="1" key="1">
    <citation type="submission" date="2018-11" db="EMBL/GenBank/DDBJ databases">
        <authorList>
            <consortium name="Pathogen Informatics"/>
        </authorList>
    </citation>
    <scope>NUCLEOTIDE SEQUENCE</scope>
</reference>
<evidence type="ECO:0000313" key="1">
    <source>
        <dbReference type="EMBL" id="VEL24525.1"/>
    </source>
</evidence>
<gene>
    <name evidence="1" type="ORF">PXEA_LOCUS17965</name>
</gene>
<keyword evidence="2" id="KW-1185">Reference proteome</keyword>
<dbReference type="Proteomes" id="UP000784294">
    <property type="component" value="Unassembled WGS sequence"/>
</dbReference>
<name>A0A3S5FEC8_9PLAT</name>
<organism evidence="1 2">
    <name type="scientific">Protopolystoma xenopodis</name>
    <dbReference type="NCBI Taxonomy" id="117903"/>
    <lineage>
        <taxon>Eukaryota</taxon>
        <taxon>Metazoa</taxon>
        <taxon>Spiralia</taxon>
        <taxon>Lophotrochozoa</taxon>
        <taxon>Platyhelminthes</taxon>
        <taxon>Monogenea</taxon>
        <taxon>Polyopisthocotylea</taxon>
        <taxon>Polystomatidea</taxon>
        <taxon>Polystomatidae</taxon>
        <taxon>Protopolystoma</taxon>
    </lineage>
</organism>
<protein>
    <submittedName>
        <fullName evidence="1">Uncharacterized protein</fullName>
    </submittedName>
</protein>
<comment type="caution">
    <text evidence="1">The sequence shown here is derived from an EMBL/GenBank/DDBJ whole genome shotgun (WGS) entry which is preliminary data.</text>
</comment>
<dbReference type="AlphaFoldDB" id="A0A3S5FEC8"/>
<dbReference type="EMBL" id="CAAALY010068194">
    <property type="protein sequence ID" value="VEL24525.1"/>
    <property type="molecule type" value="Genomic_DNA"/>
</dbReference>
<evidence type="ECO:0000313" key="2">
    <source>
        <dbReference type="Proteomes" id="UP000784294"/>
    </source>
</evidence>
<proteinExistence type="predicted"/>
<accession>A0A3S5FEC8</accession>
<sequence>MVSRPNTLSRPSVGLTSLETGRFLTGRCRLLTDNSVQRSGCLQITTARADVYDRQSRPIACGIESN</sequence>